<dbReference type="Gene3D" id="3.90.920.10">
    <property type="entry name" value="DNA primase, PRIM domain"/>
    <property type="match status" value="1"/>
</dbReference>
<keyword evidence="7" id="KW-0479">Metal-binding</keyword>
<dbReference type="EMBL" id="GG685334">
    <property type="protein sequence ID" value="EEQ99937.1"/>
    <property type="molecule type" value="Genomic_DNA"/>
</dbReference>
<feature type="transmembrane region" description="Helical" evidence="10">
    <location>
        <begin position="295"/>
        <end position="313"/>
    </location>
</feature>
<name>C5LTK5_PERM5</name>
<evidence type="ECO:0000256" key="4">
    <source>
        <dbReference type="ARBA" id="ARBA00022679"/>
    </source>
</evidence>
<evidence type="ECO:0000256" key="9">
    <source>
        <dbReference type="RuleBase" id="RU003514"/>
    </source>
</evidence>
<evidence type="ECO:0000256" key="2">
    <source>
        <dbReference type="ARBA" id="ARBA00022478"/>
    </source>
</evidence>
<keyword evidence="5" id="KW-0548">Nucleotidyltransferase</keyword>
<dbReference type="InterPro" id="IPR002755">
    <property type="entry name" value="DNA_primase_S"/>
</dbReference>
<dbReference type="InterPro" id="IPR036259">
    <property type="entry name" value="MFS_trans_sf"/>
</dbReference>
<dbReference type="InParanoid" id="C5LTK5"/>
<dbReference type="OMA" id="ATRFEIG"/>
<evidence type="ECO:0000256" key="3">
    <source>
        <dbReference type="ARBA" id="ARBA00022515"/>
    </source>
</evidence>
<gene>
    <name evidence="11" type="ORF">Pmar_PMAR022820</name>
</gene>
<reference evidence="11 12" key="1">
    <citation type="submission" date="2008-07" db="EMBL/GenBank/DDBJ databases">
        <authorList>
            <person name="El-Sayed N."/>
            <person name="Caler E."/>
            <person name="Inman J."/>
            <person name="Amedeo P."/>
            <person name="Hass B."/>
            <person name="Wortman J."/>
        </authorList>
    </citation>
    <scope>NUCLEOTIDE SEQUENCE [LARGE SCALE GENOMIC DNA]</scope>
    <source>
        <strain evidence="12">ATCC 50983 / TXsc</strain>
    </source>
</reference>
<proteinExistence type="inferred from homology"/>
<keyword evidence="8" id="KW-0804">Transcription</keyword>
<dbReference type="EC" id="2.7.7.-" evidence="9"/>
<sequence>GFLFRREFSFTLPGDIYCRYLSFHGQHDFRKALLDRVPDKIDIGAVFNIPPTHYQQFGGGFQPQQRELVFDIDMDDYDEVRNCCKGSSICKLCWTFIACAVRILNRALRDDFGFKHILFAFSGRRGVHCWVCDETARKLSNEQRSAVAEYLQLLNGGRYGCKHIRSSAQQRHPHVRRGIDICRKYLLMPEALLEHAQCGLLEGQRLLDAPMVEGGDKNLLQKVVNTVIPATDPVGRGEAKSFLSSKRSSREVLRMRHILITVLCSALVSSAFGFMDPVLSEHFLAVLGDVSPSTMGLLFAFPSVTMAIATVLIP</sequence>
<keyword evidence="12" id="KW-1185">Reference proteome</keyword>
<organism evidence="12">
    <name type="scientific">Perkinsus marinus (strain ATCC 50983 / TXsc)</name>
    <dbReference type="NCBI Taxonomy" id="423536"/>
    <lineage>
        <taxon>Eukaryota</taxon>
        <taxon>Sar</taxon>
        <taxon>Alveolata</taxon>
        <taxon>Perkinsozoa</taxon>
        <taxon>Perkinsea</taxon>
        <taxon>Perkinsida</taxon>
        <taxon>Perkinsidae</taxon>
        <taxon>Perkinsus</taxon>
    </lineage>
</organism>
<evidence type="ECO:0000256" key="5">
    <source>
        <dbReference type="ARBA" id="ARBA00022695"/>
    </source>
</evidence>
<dbReference type="InterPro" id="IPR014052">
    <property type="entry name" value="DNA_primase_ssu_euk/arc"/>
</dbReference>
<feature type="non-terminal residue" evidence="11">
    <location>
        <position position="314"/>
    </location>
</feature>
<feature type="transmembrane region" description="Helical" evidence="10">
    <location>
        <begin position="257"/>
        <end position="275"/>
    </location>
</feature>
<keyword evidence="10" id="KW-0472">Membrane</keyword>
<protein>
    <recommendedName>
        <fullName evidence="9">DNA primase</fullName>
        <ecNumber evidence="9">2.7.7.-</ecNumber>
    </recommendedName>
</protein>
<dbReference type="AlphaFoldDB" id="C5LTK5"/>
<evidence type="ECO:0000256" key="7">
    <source>
        <dbReference type="ARBA" id="ARBA00022723"/>
    </source>
</evidence>
<evidence type="ECO:0000313" key="12">
    <source>
        <dbReference type="Proteomes" id="UP000007800"/>
    </source>
</evidence>
<dbReference type="PANTHER" id="PTHR10536">
    <property type="entry name" value="DNA PRIMASE SMALL SUBUNIT"/>
    <property type="match status" value="1"/>
</dbReference>
<evidence type="ECO:0000256" key="6">
    <source>
        <dbReference type="ARBA" id="ARBA00022705"/>
    </source>
</evidence>
<dbReference type="OrthoDB" id="19606at2759"/>
<dbReference type="GeneID" id="9052139"/>
<dbReference type="GO" id="GO:0006269">
    <property type="term" value="P:DNA replication, synthesis of primer"/>
    <property type="evidence" value="ECO:0007669"/>
    <property type="project" value="UniProtKB-KW"/>
</dbReference>
<keyword evidence="2 9" id="KW-0240">DNA-directed RNA polymerase</keyword>
<dbReference type="GO" id="GO:0003899">
    <property type="term" value="F:DNA-directed RNA polymerase activity"/>
    <property type="evidence" value="ECO:0007669"/>
    <property type="project" value="InterPro"/>
</dbReference>
<evidence type="ECO:0000256" key="1">
    <source>
        <dbReference type="ARBA" id="ARBA00009762"/>
    </source>
</evidence>
<dbReference type="Proteomes" id="UP000007800">
    <property type="component" value="Unassembled WGS sequence"/>
</dbReference>
<dbReference type="GO" id="GO:0046872">
    <property type="term" value="F:metal ion binding"/>
    <property type="evidence" value="ECO:0007669"/>
    <property type="project" value="UniProtKB-KW"/>
</dbReference>
<dbReference type="Pfam" id="PF01896">
    <property type="entry name" value="DNA_primase_S"/>
    <property type="match status" value="1"/>
</dbReference>
<dbReference type="SUPFAM" id="SSF56747">
    <property type="entry name" value="Prim-pol domain"/>
    <property type="match status" value="1"/>
</dbReference>
<dbReference type="CDD" id="cd04860">
    <property type="entry name" value="AE_Prim_S"/>
    <property type="match status" value="1"/>
</dbReference>
<dbReference type="GO" id="GO:0005658">
    <property type="term" value="C:alpha DNA polymerase:primase complex"/>
    <property type="evidence" value="ECO:0007669"/>
    <property type="project" value="UniProtKB-ARBA"/>
</dbReference>
<keyword evidence="10" id="KW-0812">Transmembrane</keyword>
<keyword evidence="3 9" id="KW-0639">Primosome</keyword>
<feature type="non-terminal residue" evidence="11">
    <location>
        <position position="1"/>
    </location>
</feature>
<evidence type="ECO:0000256" key="8">
    <source>
        <dbReference type="ARBA" id="ARBA00023163"/>
    </source>
</evidence>
<keyword evidence="6 9" id="KW-0235">DNA replication</keyword>
<dbReference type="RefSeq" id="XP_002767220.1">
    <property type="nucleotide sequence ID" value="XM_002767174.1"/>
</dbReference>
<dbReference type="SUPFAM" id="SSF103473">
    <property type="entry name" value="MFS general substrate transporter"/>
    <property type="match status" value="1"/>
</dbReference>
<keyword evidence="10" id="KW-1133">Transmembrane helix</keyword>
<dbReference type="FunCoup" id="C5LTK5">
    <property type="interactions" value="283"/>
</dbReference>
<accession>C5LTK5</accession>
<comment type="similarity">
    <text evidence="1 9">Belongs to the eukaryotic-type primase small subunit family.</text>
</comment>
<evidence type="ECO:0000313" key="11">
    <source>
        <dbReference type="EMBL" id="EEQ99937.1"/>
    </source>
</evidence>
<evidence type="ECO:0000256" key="10">
    <source>
        <dbReference type="SAM" id="Phobius"/>
    </source>
</evidence>
<keyword evidence="4 9" id="KW-0808">Transferase</keyword>